<proteinExistence type="inferred from homology"/>
<evidence type="ECO:0000256" key="2">
    <source>
        <dbReference type="ARBA" id="ARBA00022490"/>
    </source>
</evidence>
<dbReference type="Pfam" id="PF12848">
    <property type="entry name" value="ABC_tran_Xtn"/>
    <property type="match status" value="1"/>
</dbReference>
<dbReference type="Gene3D" id="3.40.50.300">
    <property type="entry name" value="P-loop containing nucleotide triphosphate hydrolases"/>
    <property type="match status" value="1"/>
</dbReference>
<reference evidence="7 8" key="1">
    <citation type="journal article" date="2020" name="Nature">
        <title>Six reference-quality genomes reveal evolution of bat adaptations.</title>
        <authorList>
            <person name="Jebb D."/>
            <person name="Huang Z."/>
            <person name="Pippel M."/>
            <person name="Hughes G.M."/>
            <person name="Lavrichenko K."/>
            <person name="Devanna P."/>
            <person name="Winkler S."/>
            <person name="Jermiin L.S."/>
            <person name="Skirmuntt E.C."/>
            <person name="Katzourakis A."/>
            <person name="Burkitt-Gray L."/>
            <person name="Ray D.A."/>
            <person name="Sullivan K.A.M."/>
            <person name="Roscito J.G."/>
            <person name="Kirilenko B.M."/>
            <person name="Davalos L.M."/>
            <person name="Corthals A.P."/>
            <person name="Power M.L."/>
            <person name="Jones G."/>
            <person name="Ransome R.D."/>
            <person name="Dechmann D.K.N."/>
            <person name="Locatelli A.G."/>
            <person name="Puechmaille S.J."/>
            <person name="Fedrigo O."/>
            <person name="Jarvis E.D."/>
            <person name="Hiller M."/>
            <person name="Vernes S.C."/>
            <person name="Myers E.W."/>
            <person name="Teeling E.C."/>
        </authorList>
    </citation>
    <scope>NUCLEOTIDE SEQUENCE [LARGE SCALE GENOMIC DNA]</scope>
    <source>
        <strain evidence="7">MMolMol1</strain>
        <tissue evidence="7">Muscle</tissue>
    </source>
</reference>
<dbReference type="PANTHER" id="PTHR19211">
    <property type="entry name" value="ATP-BINDING TRANSPORT PROTEIN-RELATED"/>
    <property type="match status" value="1"/>
</dbReference>
<organism evidence="7 8">
    <name type="scientific">Molossus molossus</name>
    <name type="common">Pallas' mastiff bat</name>
    <name type="synonym">Vespertilio molossus</name>
    <dbReference type="NCBI Taxonomy" id="27622"/>
    <lineage>
        <taxon>Eukaryota</taxon>
        <taxon>Metazoa</taxon>
        <taxon>Chordata</taxon>
        <taxon>Craniata</taxon>
        <taxon>Vertebrata</taxon>
        <taxon>Euteleostomi</taxon>
        <taxon>Mammalia</taxon>
        <taxon>Eutheria</taxon>
        <taxon>Laurasiatheria</taxon>
        <taxon>Chiroptera</taxon>
        <taxon>Yangochiroptera</taxon>
        <taxon>Molossidae</taxon>
        <taxon>Molossus</taxon>
    </lineage>
</organism>
<dbReference type="AlphaFoldDB" id="A0A7J8GLR0"/>
<evidence type="ECO:0000259" key="6">
    <source>
        <dbReference type="Pfam" id="PF12848"/>
    </source>
</evidence>
<keyword evidence="2" id="KW-0963">Cytoplasm</keyword>
<dbReference type="Proteomes" id="UP000550707">
    <property type="component" value="Unassembled WGS sequence"/>
</dbReference>
<dbReference type="GO" id="GO:0005524">
    <property type="term" value="F:ATP binding"/>
    <property type="evidence" value="ECO:0007669"/>
    <property type="project" value="UniProtKB-KW"/>
</dbReference>
<dbReference type="InterPro" id="IPR032781">
    <property type="entry name" value="ABC_tran_Xtn"/>
</dbReference>
<comment type="similarity">
    <text evidence="1">Belongs to the ABC transporter superfamily. ABCF family. EF3 subfamily.</text>
</comment>
<keyword evidence="8" id="KW-1185">Reference proteome</keyword>
<keyword evidence="4" id="KW-0547">Nucleotide-binding</keyword>
<accession>A0A7J8GLR0</accession>
<gene>
    <name evidence="7" type="ORF">HJG59_011530</name>
</gene>
<dbReference type="EMBL" id="JACASF010000009">
    <property type="protein sequence ID" value="KAF6460625.1"/>
    <property type="molecule type" value="Genomic_DNA"/>
</dbReference>
<evidence type="ECO:0000256" key="1">
    <source>
        <dbReference type="ARBA" id="ARBA00011054"/>
    </source>
</evidence>
<evidence type="ECO:0000256" key="5">
    <source>
        <dbReference type="ARBA" id="ARBA00022840"/>
    </source>
</evidence>
<dbReference type="InParanoid" id="A0A7J8GLR0"/>
<name>A0A7J8GLR0_MOLMO</name>
<evidence type="ECO:0000313" key="7">
    <source>
        <dbReference type="EMBL" id="KAF6460625.1"/>
    </source>
</evidence>
<keyword evidence="3" id="KW-0677">Repeat</keyword>
<keyword evidence="5" id="KW-0067">ATP-binding</keyword>
<sequence>MEVGTERPCWRGRRWLAHEGAECEKPTELSELLEERDADKDFLKGVCTIIYMHTNLKYYTDNYDQYVKTQLELEENQMKKFHWERVQIMHMNNYTAMFVPGSTKLAQKAQSKEKMLQKMVVSGLTERVMSDKTLSFYFPSCTKIPPPITMMWDMSFKYTKTCQVCLAKLTWQNPHMFFLDEPTNRLDIEIISALEGAINEWEGGMMVVSHDFRFIQLVVQEIWVREKQPITKWPRDILAYREHLKSKLVGKDPQLARLTYNV</sequence>
<evidence type="ECO:0000256" key="3">
    <source>
        <dbReference type="ARBA" id="ARBA00022737"/>
    </source>
</evidence>
<dbReference type="InterPro" id="IPR027417">
    <property type="entry name" value="P-loop_NTPase"/>
</dbReference>
<dbReference type="InterPro" id="IPR050611">
    <property type="entry name" value="ABCF"/>
</dbReference>
<dbReference type="Gene3D" id="2.40.50.990">
    <property type="match status" value="1"/>
</dbReference>
<dbReference type="PANTHER" id="PTHR19211:SF15">
    <property type="entry name" value="ATP-BINDING CASSETTE SUB-FAMILY F MEMBER 2"/>
    <property type="match status" value="1"/>
</dbReference>
<protein>
    <recommendedName>
        <fullName evidence="6">ABC-transporter extension domain-containing protein</fullName>
    </recommendedName>
</protein>
<comment type="caution">
    <text evidence="7">The sequence shown here is derived from an EMBL/GenBank/DDBJ whole genome shotgun (WGS) entry which is preliminary data.</text>
</comment>
<evidence type="ECO:0000256" key="4">
    <source>
        <dbReference type="ARBA" id="ARBA00022741"/>
    </source>
</evidence>
<dbReference type="InterPro" id="IPR047038">
    <property type="entry name" value="eEF3_chromodomain-like_sf"/>
</dbReference>
<feature type="domain" description="ABC-transporter extension" evidence="6">
    <location>
        <begin position="55"/>
        <end position="121"/>
    </location>
</feature>
<dbReference type="SUPFAM" id="SSF52540">
    <property type="entry name" value="P-loop containing nucleoside triphosphate hydrolases"/>
    <property type="match status" value="1"/>
</dbReference>
<evidence type="ECO:0000313" key="8">
    <source>
        <dbReference type="Proteomes" id="UP000550707"/>
    </source>
</evidence>